<dbReference type="EMBL" id="BMXY01000001">
    <property type="protein sequence ID" value="GGZ52764.1"/>
    <property type="molecule type" value="Genomic_DNA"/>
</dbReference>
<evidence type="ECO:0000256" key="5">
    <source>
        <dbReference type="ARBA" id="ARBA00022500"/>
    </source>
</evidence>
<name>A0ABQ3BRR7_9GAMM</name>
<keyword evidence="7 10" id="KW-0283">Flagellar rotation</keyword>
<keyword evidence="11" id="KW-0282">Flagellum</keyword>
<proteinExistence type="inferred from homology"/>
<dbReference type="Proteomes" id="UP000643403">
    <property type="component" value="Unassembled WGS sequence"/>
</dbReference>
<comment type="subcellular location">
    <subcellularLocation>
        <location evidence="10">Cell inner membrane</location>
    </subcellularLocation>
    <subcellularLocation>
        <location evidence="2">Cell membrane</location>
        <topology evidence="2">Single-pass membrane protein</topology>
    </subcellularLocation>
</comment>
<evidence type="ECO:0000313" key="12">
    <source>
        <dbReference type="Proteomes" id="UP000643403"/>
    </source>
</evidence>
<dbReference type="Pfam" id="PF03748">
    <property type="entry name" value="FliL"/>
    <property type="match status" value="1"/>
</dbReference>
<evidence type="ECO:0000256" key="1">
    <source>
        <dbReference type="ARBA" id="ARBA00002254"/>
    </source>
</evidence>
<sequence length="165" mass="17639">MSAKAPAAAAAVPADAPTKSRKKLFVIVGAVLLIAAGSAAAYFFTGHSGGESKKEAAKPQPTQYFAMEPSFVVNLADVDATRYLQADVQLATRDAETLKTLEEQAPAIRNRLLLLFGQQTSDTLIQRSGKERLQEKALVEVKSVLKHEGAPDKVDAVIFTSLVTQ</sequence>
<evidence type="ECO:0000256" key="10">
    <source>
        <dbReference type="RuleBase" id="RU364125"/>
    </source>
</evidence>
<feature type="transmembrane region" description="Helical" evidence="10">
    <location>
        <begin position="24"/>
        <end position="44"/>
    </location>
</feature>
<evidence type="ECO:0000256" key="9">
    <source>
        <dbReference type="ARBA" id="ARBA00023136"/>
    </source>
</evidence>
<keyword evidence="10" id="KW-0997">Cell inner membrane</keyword>
<evidence type="ECO:0000256" key="3">
    <source>
        <dbReference type="ARBA" id="ARBA00008281"/>
    </source>
</evidence>
<evidence type="ECO:0000256" key="2">
    <source>
        <dbReference type="ARBA" id="ARBA00004162"/>
    </source>
</evidence>
<comment type="similarity">
    <text evidence="3 10">Belongs to the FliL family.</text>
</comment>
<organism evidence="11 12">
    <name type="scientific">Cognatilysobacter xinjiangensis</name>
    <dbReference type="NCBI Taxonomy" id="546892"/>
    <lineage>
        <taxon>Bacteria</taxon>
        <taxon>Pseudomonadati</taxon>
        <taxon>Pseudomonadota</taxon>
        <taxon>Gammaproteobacteria</taxon>
        <taxon>Lysobacterales</taxon>
        <taxon>Lysobacteraceae</taxon>
        <taxon>Cognatilysobacter</taxon>
    </lineage>
</organism>
<keyword evidence="5 10" id="KW-0145">Chemotaxis</keyword>
<keyword evidence="8 10" id="KW-1133">Transmembrane helix</keyword>
<evidence type="ECO:0000256" key="4">
    <source>
        <dbReference type="ARBA" id="ARBA00022475"/>
    </source>
</evidence>
<dbReference type="InterPro" id="IPR005503">
    <property type="entry name" value="FliL"/>
</dbReference>
<comment type="caution">
    <text evidence="11">The sequence shown here is derived from an EMBL/GenBank/DDBJ whole genome shotgun (WGS) entry which is preliminary data.</text>
</comment>
<keyword evidence="9 10" id="KW-0472">Membrane</keyword>
<keyword evidence="11" id="KW-0966">Cell projection</keyword>
<evidence type="ECO:0000256" key="7">
    <source>
        <dbReference type="ARBA" id="ARBA00022779"/>
    </source>
</evidence>
<keyword evidence="4" id="KW-1003">Cell membrane</keyword>
<comment type="function">
    <text evidence="1 10">Controls the rotational direction of flagella during chemotaxis.</text>
</comment>
<gene>
    <name evidence="11" type="primary">fliL</name>
    <name evidence="11" type="ORF">GCM10008101_02340</name>
</gene>
<dbReference type="RefSeq" id="WP_189446503.1">
    <property type="nucleotide sequence ID" value="NZ_BMXY01000001.1"/>
</dbReference>
<evidence type="ECO:0000256" key="6">
    <source>
        <dbReference type="ARBA" id="ARBA00022692"/>
    </source>
</evidence>
<evidence type="ECO:0000256" key="8">
    <source>
        <dbReference type="ARBA" id="ARBA00022989"/>
    </source>
</evidence>
<protein>
    <recommendedName>
        <fullName evidence="10">Flagellar protein FliL</fullName>
    </recommendedName>
</protein>
<reference evidence="12" key="1">
    <citation type="journal article" date="2019" name="Int. J. Syst. Evol. Microbiol.">
        <title>The Global Catalogue of Microorganisms (GCM) 10K type strain sequencing project: providing services to taxonomists for standard genome sequencing and annotation.</title>
        <authorList>
            <consortium name="The Broad Institute Genomics Platform"/>
            <consortium name="The Broad Institute Genome Sequencing Center for Infectious Disease"/>
            <person name="Wu L."/>
            <person name="Ma J."/>
        </authorList>
    </citation>
    <scope>NUCLEOTIDE SEQUENCE [LARGE SCALE GENOMIC DNA]</scope>
    <source>
        <strain evidence="12">KCTC 22558</strain>
    </source>
</reference>
<accession>A0ABQ3BRR7</accession>
<dbReference type="PANTHER" id="PTHR35091:SF2">
    <property type="entry name" value="FLAGELLAR PROTEIN FLIL"/>
    <property type="match status" value="1"/>
</dbReference>
<keyword evidence="6 10" id="KW-0812">Transmembrane</keyword>
<evidence type="ECO:0000313" key="11">
    <source>
        <dbReference type="EMBL" id="GGZ52764.1"/>
    </source>
</evidence>
<keyword evidence="11" id="KW-0969">Cilium</keyword>
<keyword evidence="12" id="KW-1185">Reference proteome</keyword>
<dbReference type="PANTHER" id="PTHR35091">
    <property type="entry name" value="FLAGELLAR PROTEIN FLIL"/>
    <property type="match status" value="1"/>
</dbReference>